<evidence type="ECO:0000313" key="2">
    <source>
        <dbReference type="Proteomes" id="UP000203157"/>
    </source>
</evidence>
<gene>
    <name evidence="1" type="ORF">R1080702_216</name>
</gene>
<organism evidence="1 2">
    <name type="scientific">Cyanophage S-RIM32</name>
    <dbReference type="NCBI Taxonomy" id="1278479"/>
    <lineage>
        <taxon>Viruses</taxon>
        <taxon>Duplodnaviria</taxon>
        <taxon>Heunggongvirae</taxon>
        <taxon>Uroviricota</taxon>
        <taxon>Caudoviricetes</taxon>
        <taxon>Pantevenvirales</taxon>
        <taxon>Kyanoviridae</taxon>
        <taxon>Bristolvirus</taxon>
        <taxon>Bristolvirus rhodeisland</taxon>
    </lineage>
</organism>
<protein>
    <submittedName>
        <fullName evidence="1">Virion structural protein</fullName>
    </submittedName>
</protein>
<keyword evidence="2" id="KW-1185">Reference proteome</keyword>
<dbReference type="GeneID" id="29122719"/>
<dbReference type="EMBL" id="KU594606">
    <property type="protein sequence ID" value="AMO43221.1"/>
    <property type="molecule type" value="Genomic_DNA"/>
</dbReference>
<dbReference type="KEGG" id="vg:29122719"/>
<name>A0A127KMM0_9CAUD</name>
<accession>A0A127KMM0</accession>
<proteinExistence type="predicted"/>
<dbReference type="Proteomes" id="UP000203157">
    <property type="component" value="Segment"/>
</dbReference>
<sequence length="1219" mass="124529">MADRFPLIVNATSRKIEELVAGDNLDLTGNGVVISGDTGDGKYLKSDGGFVVWDNPGDVYLTATQTLKNKTFETCTISGSLNTITNIPNSGLVNSGITINGSTVALGASITTPNDNTTYTVNAVDGLTDTQKIIRLTDSSTNTDDVIFSVGTPASIPVGSNALSLFLTRNGDNITLSGTVVDNNTVTTVQAFTGGTAQSGAIILKGSGGATISQDVQTKTITIDTRNDDTITQLRTGLAGVYADGDFTFLQGGATTVSQAPNGTTGDPEITISSSDTVTRVRGGSTSSFLPSTTGTSNTDVTFIGGTHRDSSVSVVQNGNNIEIDAFNTDTVTRIGSVASNGTFAVAAGDFRFTSSGDVDLTQTTNSGVTEIDISFTNTDTGAGLGANNGLILSGSNFGLKNAGSLTDSKLVKWDSANTQLVNSLIEDNGTTVTIGGNLNVTGTTTTLESTVLQVKDPIIELRKGAGLVGADGGIQINRTSNSESVVQTWIQLQWYETGGYFRTLDNSGVAKRLVTESESQTLTNKTLSGAQFTGTTNIGVVTNTSINGLSITPCISSTFDIADSKTLTVNNTLTFSGTDGSNVNFANGGGAGAQVAYSSNNLGDFATTTSVQLRGTLSDPTGSGSCVFNTLPTFITGILTQNTSFSLINTNATTVNAFGEATTINIGEETGTTNIKHDLDVDGNVTLNTNDTDTFTVNGLVNFENNDIKIRGSDANAMTLGRGNGAVSSNTALGAGVLAVNQSGSQNVGVGFEALASNVAGLGNVAIGDGALSSSDVGSNNVAIGKDAALASTGGDHNIAIGNSAMYNAITANDNICIGDFAGYNMSGSGNVLIGSGRIIDQLAGSTYQPPSPAGSVQLVIGSTTEIAGTRYSGTWIKGDINFNVSMENNLSVGGELIVDGNLTVNGTTTTINTQNIQIDDNAIELAAVQLAEFSGNVTNGSPFVTNVEVLTGVIPGMVVNVISGTSLPVGTTTVTSVDIDNGVVGLSQNITSSGGVGVFEALGPTDEAANGGGLILKGTTTDKTILYDNTRADKYWKFSENLELRANRHIAINNAILLSGTTLGTTVVNSSLTSVGTLNGLTVSGAASFGGRIKESNDNNFGTSLAPNGSGVLTINTATSNTICGTPTSAPIDKWAFTNVSLNNGESFTLTLILASNINALYGDACSVDGSDITNGVKWSGGSPPTPTNNTDILTFIIVKDGSGTIQVFGQGNTDFS</sequence>
<evidence type="ECO:0000313" key="1">
    <source>
        <dbReference type="EMBL" id="AMO43221.1"/>
    </source>
</evidence>
<dbReference type="RefSeq" id="YP_009301714.1">
    <property type="nucleotide sequence ID" value="NC_031235.1"/>
</dbReference>
<reference evidence="1 2" key="1">
    <citation type="submission" date="2016-01" db="EMBL/GenBank/DDBJ databases">
        <title>The genomic content and context of auxiliary metabolic genes in marine cyanophages.</title>
        <authorList>
            <person name="Marston M.F."/>
            <person name="Martiny J.B.H."/>
            <person name="Crummett L.T."/>
        </authorList>
    </citation>
    <scope>NUCLEOTIDE SEQUENCE [LARGE SCALE GENOMIC DNA]</scope>
    <source>
        <strain evidence="1">RW_108_0702</strain>
    </source>
</reference>